<keyword evidence="1" id="KW-0378">Hydrolase</keyword>
<sequence>MDGLQRECRDCMADYHRDRQIALGQKVRPRVEVPEGHKLCLRCGEVKPHAEWHRNATASDGLSTRCKLCRAAEGRAGHLKRSYGMTEAQRDEMVAAQGGLCCICLKRPAVHVDHCHQTGKVRGVLCFNCNTAIGKLGDDPDAARRVVSYLEGHAWKPTIVAQGVYRQPS</sequence>
<keyword evidence="1" id="KW-0255">Endonuclease</keyword>
<keyword evidence="1" id="KW-0540">Nuclease</keyword>
<dbReference type="AlphaFoldDB" id="A0AB39YD65"/>
<dbReference type="InterPro" id="IPR004211">
    <property type="entry name" value="Endonuclease_7"/>
</dbReference>
<reference evidence="1" key="1">
    <citation type="submission" date="2024-08" db="EMBL/GenBank/DDBJ databases">
        <authorList>
            <person name="Yu S.T."/>
        </authorList>
    </citation>
    <scope>NUCLEOTIDE SEQUENCE</scope>
    <source>
        <strain evidence="1">R33</strain>
    </source>
</reference>
<proteinExistence type="predicted"/>
<evidence type="ECO:0000313" key="1">
    <source>
        <dbReference type="EMBL" id="XDV66996.1"/>
    </source>
</evidence>
<accession>A0AB39YD65</accession>
<organism evidence="1">
    <name type="scientific">Streptomyces sp. R33</name>
    <dbReference type="NCBI Taxonomy" id="3238629"/>
    <lineage>
        <taxon>Bacteria</taxon>
        <taxon>Bacillati</taxon>
        <taxon>Actinomycetota</taxon>
        <taxon>Actinomycetes</taxon>
        <taxon>Kitasatosporales</taxon>
        <taxon>Streptomycetaceae</taxon>
        <taxon>Streptomyces</taxon>
    </lineage>
</organism>
<dbReference type="EMBL" id="CP165727">
    <property type="protein sequence ID" value="XDV66996.1"/>
    <property type="molecule type" value="Genomic_DNA"/>
</dbReference>
<protein>
    <submittedName>
        <fullName evidence="1">Endonuclease VII domain-containing protein</fullName>
    </submittedName>
</protein>
<dbReference type="GO" id="GO:0004519">
    <property type="term" value="F:endonuclease activity"/>
    <property type="evidence" value="ECO:0007669"/>
    <property type="project" value="UniProtKB-KW"/>
</dbReference>
<dbReference type="InterPro" id="IPR044925">
    <property type="entry name" value="His-Me_finger_sf"/>
</dbReference>
<dbReference type="SUPFAM" id="SSF54060">
    <property type="entry name" value="His-Me finger endonucleases"/>
    <property type="match status" value="1"/>
</dbReference>
<dbReference type="Pfam" id="PF02945">
    <property type="entry name" value="Endonuclease_7"/>
    <property type="match status" value="1"/>
</dbReference>
<name>A0AB39YD65_9ACTN</name>
<dbReference type="InterPro" id="IPR038563">
    <property type="entry name" value="Endonuclease_7_sf"/>
</dbReference>
<dbReference type="Gene3D" id="3.40.1800.10">
    <property type="entry name" value="His-Me finger endonucleases"/>
    <property type="match status" value="1"/>
</dbReference>
<gene>
    <name evidence="1" type="ORF">AB5J51_30760</name>
</gene>